<dbReference type="AlphaFoldDB" id="A0AAV6FLZ3"/>
<feature type="repeat" description="WD" evidence="3">
    <location>
        <begin position="267"/>
        <end position="301"/>
    </location>
</feature>
<evidence type="ECO:0008006" key="7">
    <source>
        <dbReference type="Google" id="ProtNLM"/>
    </source>
</evidence>
<dbReference type="Pfam" id="PF00400">
    <property type="entry name" value="WD40"/>
    <property type="match status" value="6"/>
</dbReference>
<dbReference type="Proteomes" id="UP000823561">
    <property type="component" value="Chromosome 21"/>
</dbReference>
<reference evidence="5" key="1">
    <citation type="submission" date="2020-10" db="EMBL/GenBank/DDBJ databases">
        <title>Chromosome-scale genome assembly of the Allis shad, Alosa alosa.</title>
        <authorList>
            <person name="Margot Z."/>
            <person name="Christophe K."/>
            <person name="Cabau C."/>
            <person name="Louis A."/>
            <person name="Berthelot C."/>
            <person name="Parey E."/>
            <person name="Roest Crollius H."/>
            <person name="Montfort J."/>
            <person name="Robinson-Rechavi M."/>
            <person name="Bucao C."/>
            <person name="Bouchez O."/>
            <person name="Gislard M."/>
            <person name="Lluch J."/>
            <person name="Milhes M."/>
            <person name="Lampietro C."/>
            <person name="Lopez Roques C."/>
            <person name="Donnadieu C."/>
            <person name="Braasch I."/>
            <person name="Desvignes T."/>
            <person name="Postlethwait J."/>
            <person name="Bobe J."/>
            <person name="Guiguen Y."/>
        </authorList>
    </citation>
    <scope>NUCLEOTIDE SEQUENCE</scope>
    <source>
        <strain evidence="5">M-15738</strain>
        <tissue evidence="5">Blood</tissue>
    </source>
</reference>
<evidence type="ECO:0000256" key="4">
    <source>
        <dbReference type="SAM" id="MobiDB-lite"/>
    </source>
</evidence>
<dbReference type="SUPFAM" id="SSF50998">
    <property type="entry name" value="Quinoprotein alcohol dehydrogenase-like"/>
    <property type="match status" value="1"/>
</dbReference>
<evidence type="ECO:0000256" key="1">
    <source>
        <dbReference type="ARBA" id="ARBA00022574"/>
    </source>
</evidence>
<keyword evidence="2" id="KW-0677">Repeat</keyword>
<dbReference type="SMART" id="SM00320">
    <property type="entry name" value="WD40"/>
    <property type="match status" value="6"/>
</dbReference>
<dbReference type="Gene3D" id="2.130.10.10">
    <property type="entry name" value="YVTN repeat-like/Quinoprotein amine dehydrogenase"/>
    <property type="match status" value="3"/>
</dbReference>
<dbReference type="PROSITE" id="PS50082">
    <property type="entry name" value="WD_REPEATS_2"/>
    <property type="match status" value="6"/>
</dbReference>
<gene>
    <name evidence="5" type="ORF">AALO_G00269630</name>
</gene>
<dbReference type="InterPro" id="IPR019775">
    <property type="entry name" value="WD40_repeat_CS"/>
</dbReference>
<feature type="region of interest" description="Disordered" evidence="4">
    <location>
        <begin position="1"/>
        <end position="34"/>
    </location>
</feature>
<accession>A0AAV6FLZ3</accession>
<dbReference type="PROSITE" id="PS00678">
    <property type="entry name" value="WD_REPEATS_1"/>
    <property type="match status" value="5"/>
</dbReference>
<feature type="repeat" description="WD" evidence="3">
    <location>
        <begin position="49"/>
        <end position="90"/>
    </location>
</feature>
<protein>
    <recommendedName>
        <fullName evidence="7">WD repeat-containing protein 88-like</fullName>
    </recommendedName>
</protein>
<sequence length="406" mass="45053">MEVNTTESAPVPDPLALDEPRAEEVEETEDNTQSVWEHDPLAQIPIKVLRGHTDTISSCQLAFSDQKLVTSSHDKTAILWDVESGRPLRVFEGGHTAPVSQCALIPQKNRLITSSWDKTLQAWDLETGQTLWSVPQEGLLTSCSASGDGEVVASASDMVNGLCLTCTDTGKQITFIKGHHKSTITRCCFDPLGQHVATVSSDKTIKLWDQRSRHTTLSIASSHTSVISNCCFTRDARYLCSASWDKTLQLWDVSTGTFRSHGGKSLSFAHDGCVSACMFSHDASLLVSGAYDRTVAVWDMKAICKLLLLKGHMDWVMDVAISEDKKWVVSCSKDKTVRMWNIEHTEEIPAVIETRRTQAQGYQIIKCEECARSFSVFRMESDATNKCVFCRLKAPTKYIPLPPPCF</sequence>
<dbReference type="InterPro" id="IPR011047">
    <property type="entry name" value="Quinoprotein_ADH-like_sf"/>
</dbReference>
<dbReference type="PANTHER" id="PTHR45048">
    <property type="match status" value="1"/>
</dbReference>
<dbReference type="InterPro" id="IPR020472">
    <property type="entry name" value="WD40_PAC1"/>
</dbReference>
<evidence type="ECO:0000313" key="5">
    <source>
        <dbReference type="EMBL" id="KAG5263878.1"/>
    </source>
</evidence>
<dbReference type="InterPro" id="IPR015943">
    <property type="entry name" value="WD40/YVTN_repeat-like_dom_sf"/>
</dbReference>
<evidence type="ECO:0000256" key="2">
    <source>
        <dbReference type="ARBA" id="ARBA00022737"/>
    </source>
</evidence>
<feature type="repeat" description="WD" evidence="3">
    <location>
        <begin position="92"/>
        <end position="133"/>
    </location>
</feature>
<dbReference type="PROSITE" id="PS50294">
    <property type="entry name" value="WD_REPEATS_REGION"/>
    <property type="match status" value="6"/>
</dbReference>
<evidence type="ECO:0000313" key="6">
    <source>
        <dbReference type="Proteomes" id="UP000823561"/>
    </source>
</evidence>
<dbReference type="EMBL" id="JADWDJ010000021">
    <property type="protein sequence ID" value="KAG5263878.1"/>
    <property type="molecule type" value="Genomic_DNA"/>
</dbReference>
<dbReference type="InterPro" id="IPR001680">
    <property type="entry name" value="WD40_rpt"/>
</dbReference>
<feature type="repeat" description="WD" evidence="3">
    <location>
        <begin position="309"/>
        <end position="350"/>
    </location>
</feature>
<name>A0AAV6FLZ3_9TELE</name>
<comment type="caution">
    <text evidence="5">The sequence shown here is derived from an EMBL/GenBank/DDBJ whole genome shotgun (WGS) entry which is preliminary data.</text>
</comment>
<feature type="repeat" description="WD" evidence="3">
    <location>
        <begin position="177"/>
        <end position="218"/>
    </location>
</feature>
<evidence type="ECO:0000256" key="3">
    <source>
        <dbReference type="PROSITE-ProRule" id="PRU00221"/>
    </source>
</evidence>
<dbReference type="CDD" id="cd00200">
    <property type="entry name" value="WD40"/>
    <property type="match status" value="1"/>
</dbReference>
<proteinExistence type="predicted"/>
<dbReference type="PRINTS" id="PR00320">
    <property type="entry name" value="GPROTEINBRPT"/>
</dbReference>
<dbReference type="PANTHER" id="PTHR45048:SF1">
    <property type="entry name" value="WD REPEAT-CONTAINING PROTEIN 88"/>
    <property type="match status" value="1"/>
</dbReference>
<feature type="repeat" description="WD" evidence="3">
    <location>
        <begin position="220"/>
        <end position="261"/>
    </location>
</feature>
<keyword evidence="6" id="KW-1185">Reference proteome</keyword>
<keyword evidence="1 3" id="KW-0853">WD repeat</keyword>
<organism evidence="5 6">
    <name type="scientific">Alosa alosa</name>
    <name type="common">allis shad</name>
    <dbReference type="NCBI Taxonomy" id="278164"/>
    <lineage>
        <taxon>Eukaryota</taxon>
        <taxon>Metazoa</taxon>
        <taxon>Chordata</taxon>
        <taxon>Craniata</taxon>
        <taxon>Vertebrata</taxon>
        <taxon>Euteleostomi</taxon>
        <taxon>Actinopterygii</taxon>
        <taxon>Neopterygii</taxon>
        <taxon>Teleostei</taxon>
        <taxon>Clupei</taxon>
        <taxon>Clupeiformes</taxon>
        <taxon>Clupeoidei</taxon>
        <taxon>Clupeidae</taxon>
        <taxon>Alosa</taxon>
    </lineage>
</organism>